<dbReference type="PANTHER" id="PTHR30146:SF148">
    <property type="entry name" value="HTH-TYPE TRANSCRIPTIONAL REPRESSOR PURR-RELATED"/>
    <property type="match status" value="1"/>
</dbReference>
<gene>
    <name evidence="7" type="ORF">SAMN04489742_1690</name>
</gene>
<dbReference type="CDD" id="cd06285">
    <property type="entry name" value="PBP1_LacI-like"/>
    <property type="match status" value="1"/>
</dbReference>
<dbReference type="PROSITE" id="PS00717">
    <property type="entry name" value="SIGMA54_1"/>
    <property type="match status" value="1"/>
</dbReference>
<proteinExistence type="predicted"/>
<dbReference type="Pfam" id="PF13377">
    <property type="entry name" value="Peripla_BP_3"/>
    <property type="match status" value="1"/>
</dbReference>
<dbReference type="InterPro" id="IPR028082">
    <property type="entry name" value="Peripla_BP_I"/>
</dbReference>
<dbReference type="PROSITE" id="PS50932">
    <property type="entry name" value="HTH_LACI_2"/>
    <property type="match status" value="1"/>
</dbReference>
<dbReference type="GO" id="GO:0000976">
    <property type="term" value="F:transcription cis-regulatory region binding"/>
    <property type="evidence" value="ECO:0007669"/>
    <property type="project" value="TreeGrafter"/>
</dbReference>
<keyword evidence="2" id="KW-0805">Transcription regulation</keyword>
<feature type="compositionally biased region" description="Polar residues" evidence="5">
    <location>
        <begin position="7"/>
        <end position="18"/>
    </location>
</feature>
<reference evidence="7 8" key="1">
    <citation type="submission" date="2016-10" db="EMBL/GenBank/DDBJ databases">
        <authorList>
            <person name="de Groot N.N."/>
        </authorList>
    </citation>
    <scope>NUCLEOTIDE SEQUENCE [LARGE SCALE GENOMIC DNA]</scope>
    <source>
        <strain evidence="7 8">DSM 20117</strain>
    </source>
</reference>
<dbReference type="InterPro" id="IPR046335">
    <property type="entry name" value="LacI/GalR-like_sensor"/>
</dbReference>
<dbReference type="EMBL" id="FNKH01000002">
    <property type="protein sequence ID" value="SDQ58067.1"/>
    <property type="molecule type" value="Genomic_DNA"/>
</dbReference>
<dbReference type="PANTHER" id="PTHR30146">
    <property type="entry name" value="LACI-RELATED TRANSCRIPTIONAL REPRESSOR"/>
    <property type="match status" value="1"/>
</dbReference>
<dbReference type="Gene3D" id="1.10.260.40">
    <property type="entry name" value="lambda repressor-like DNA-binding domains"/>
    <property type="match status" value="1"/>
</dbReference>
<keyword evidence="8" id="KW-1185">Reference proteome</keyword>
<dbReference type="InterPro" id="IPR010982">
    <property type="entry name" value="Lambda_DNA-bd_dom_sf"/>
</dbReference>
<dbReference type="SMART" id="SM00354">
    <property type="entry name" value="HTH_LACI"/>
    <property type="match status" value="1"/>
</dbReference>
<keyword evidence="1" id="KW-0678">Repressor</keyword>
<evidence type="ECO:0000259" key="6">
    <source>
        <dbReference type="PROSITE" id="PS50932"/>
    </source>
</evidence>
<name>A0A1H1C1F5_9MICC</name>
<evidence type="ECO:0000256" key="3">
    <source>
        <dbReference type="ARBA" id="ARBA00023125"/>
    </source>
</evidence>
<sequence length="374" mass="40832">MIEHSEAPSSPNRAQSDSGKLIREITDDGESPMEDTRDTSPVTMATLAKRVGVHISTVSRALQEPRQHTTNKTTLIIRELADQLDFQPDATASRLRTRRSRLIGVTVPSLTDPVHATTYEGIDKQALRRGYSTMLSMSANLDDRSPSRANSLIRSRVEGIIIQDTFEGDLLPATLRKRHIPYVMCLRKNDDEVSVAVDDLLGGRLAAEHLAAAGHTEIAIISPDSSVSTGRDRVEGFRRRMLELGTRIDDSRIVPAGFDIASGQRAAETLLDWPKLPTAIFASNDLTAAGIMFRLREAGITIGRDVALVGYNDIEISKHLPVPLTTIASPLHEVGARSLDTLVEAIEGRTPRSLKLTPQLLARESTLAFAPVNA</sequence>
<keyword evidence="3" id="KW-0238">DNA-binding</keyword>
<feature type="domain" description="HTH lacI-type" evidence="6">
    <location>
        <begin position="42"/>
        <end position="97"/>
    </location>
</feature>
<dbReference type="SUPFAM" id="SSF53822">
    <property type="entry name" value="Periplasmic binding protein-like I"/>
    <property type="match status" value="1"/>
</dbReference>
<dbReference type="GO" id="GO:0001216">
    <property type="term" value="F:DNA-binding transcription activator activity"/>
    <property type="evidence" value="ECO:0007669"/>
    <property type="project" value="InterPro"/>
</dbReference>
<dbReference type="AlphaFoldDB" id="A0A1H1C1F5"/>
<organism evidence="7 8">
    <name type="scientific">Crystallibacter crystallopoietes</name>
    <dbReference type="NCBI Taxonomy" id="37928"/>
    <lineage>
        <taxon>Bacteria</taxon>
        <taxon>Bacillati</taxon>
        <taxon>Actinomycetota</taxon>
        <taxon>Actinomycetes</taxon>
        <taxon>Micrococcales</taxon>
        <taxon>Micrococcaceae</taxon>
        <taxon>Crystallibacter</taxon>
    </lineage>
</organism>
<dbReference type="STRING" id="37928.SAMN04489742_1690"/>
<dbReference type="InterPro" id="IPR000394">
    <property type="entry name" value="RNA_pol_sigma_54"/>
</dbReference>
<dbReference type="RefSeq" id="WP_158300446.1">
    <property type="nucleotide sequence ID" value="NZ_CP018863.1"/>
</dbReference>
<evidence type="ECO:0000256" key="5">
    <source>
        <dbReference type="SAM" id="MobiDB-lite"/>
    </source>
</evidence>
<evidence type="ECO:0000256" key="2">
    <source>
        <dbReference type="ARBA" id="ARBA00023015"/>
    </source>
</evidence>
<evidence type="ECO:0000313" key="7">
    <source>
        <dbReference type="EMBL" id="SDQ58067.1"/>
    </source>
</evidence>
<accession>A0A1H1C1F5</accession>
<dbReference type="SUPFAM" id="SSF47413">
    <property type="entry name" value="lambda repressor-like DNA-binding domains"/>
    <property type="match status" value="1"/>
</dbReference>
<evidence type="ECO:0000313" key="8">
    <source>
        <dbReference type="Proteomes" id="UP000181917"/>
    </source>
</evidence>
<keyword evidence="4" id="KW-0804">Transcription</keyword>
<dbReference type="InterPro" id="IPR000843">
    <property type="entry name" value="HTH_LacI"/>
</dbReference>
<feature type="region of interest" description="Disordered" evidence="5">
    <location>
        <begin position="1"/>
        <end position="40"/>
    </location>
</feature>
<protein>
    <submittedName>
        <fullName evidence="7">Transcriptional regulator, LacI family</fullName>
    </submittedName>
</protein>
<dbReference type="Proteomes" id="UP000181917">
    <property type="component" value="Unassembled WGS sequence"/>
</dbReference>
<dbReference type="GO" id="GO:0016987">
    <property type="term" value="F:sigma factor activity"/>
    <property type="evidence" value="ECO:0007669"/>
    <property type="project" value="InterPro"/>
</dbReference>
<dbReference type="Gene3D" id="3.40.50.2300">
    <property type="match status" value="2"/>
</dbReference>
<evidence type="ECO:0000256" key="1">
    <source>
        <dbReference type="ARBA" id="ARBA00022491"/>
    </source>
</evidence>
<evidence type="ECO:0000256" key="4">
    <source>
        <dbReference type="ARBA" id="ARBA00023163"/>
    </source>
</evidence>